<gene>
    <name evidence="2" type="ORF">MCOR_2310</name>
</gene>
<dbReference type="EMBL" id="CACVKT020000481">
    <property type="protein sequence ID" value="CAC5359469.1"/>
    <property type="molecule type" value="Genomic_DNA"/>
</dbReference>
<dbReference type="Proteomes" id="UP000507470">
    <property type="component" value="Unassembled WGS sequence"/>
</dbReference>
<reference evidence="2 3" key="1">
    <citation type="submission" date="2020-06" db="EMBL/GenBank/DDBJ databases">
        <authorList>
            <person name="Li R."/>
            <person name="Bekaert M."/>
        </authorList>
    </citation>
    <scope>NUCLEOTIDE SEQUENCE [LARGE SCALE GENOMIC DNA]</scope>
    <source>
        <strain evidence="3">wild</strain>
    </source>
</reference>
<evidence type="ECO:0000313" key="2">
    <source>
        <dbReference type="EMBL" id="CAC5359469.1"/>
    </source>
</evidence>
<organism evidence="2 3">
    <name type="scientific">Mytilus coruscus</name>
    <name type="common">Sea mussel</name>
    <dbReference type="NCBI Taxonomy" id="42192"/>
    <lineage>
        <taxon>Eukaryota</taxon>
        <taxon>Metazoa</taxon>
        <taxon>Spiralia</taxon>
        <taxon>Lophotrochozoa</taxon>
        <taxon>Mollusca</taxon>
        <taxon>Bivalvia</taxon>
        <taxon>Autobranchia</taxon>
        <taxon>Pteriomorphia</taxon>
        <taxon>Mytilida</taxon>
        <taxon>Mytiloidea</taxon>
        <taxon>Mytilidae</taxon>
        <taxon>Mytilinae</taxon>
        <taxon>Mytilus</taxon>
    </lineage>
</organism>
<evidence type="ECO:0000313" key="3">
    <source>
        <dbReference type="Proteomes" id="UP000507470"/>
    </source>
</evidence>
<protein>
    <submittedName>
        <fullName evidence="2">Uncharacterized protein</fullName>
    </submittedName>
</protein>
<feature type="region of interest" description="Disordered" evidence="1">
    <location>
        <begin position="267"/>
        <end position="286"/>
    </location>
</feature>
<accession>A0A6J8A1C9</accession>
<evidence type="ECO:0000256" key="1">
    <source>
        <dbReference type="SAM" id="MobiDB-lite"/>
    </source>
</evidence>
<dbReference type="AlphaFoldDB" id="A0A6J8A1C9"/>
<proteinExistence type="predicted"/>
<keyword evidence="3" id="KW-1185">Reference proteome</keyword>
<sequence>MCSGIFQIQYERLSDFSGLGIAGKRYRNKIAETYGESVTYFRDMSIIDAISEEKSKTIPFDNVDNVQMNCNSVDIMTDARHACRKNSFNSDITALGQITHKVLSYQHVTKRLERCSQKHELYGTKKLYEDLESKTVNVRCHSHDRNSSISSFIEKDKPNVIDCLDTWHAGKEVRKTITKVAKGAKNTMETGLGVLDWNEHVDRAVSFKKVLRRAVQTRNRAPERVLKPKTYSFVITLWDIYCNFLSGDIQPNNICDNIQENNVEDDSILQESDDSENEESDDDIQL</sequence>
<name>A0A6J8A1C9_MYTCO</name>